<accession>A0A9P1IC47</accession>
<organism evidence="3 4">
    <name type="scientific">Caenorhabditis angaria</name>
    <dbReference type="NCBI Taxonomy" id="860376"/>
    <lineage>
        <taxon>Eukaryota</taxon>
        <taxon>Metazoa</taxon>
        <taxon>Ecdysozoa</taxon>
        <taxon>Nematoda</taxon>
        <taxon>Chromadorea</taxon>
        <taxon>Rhabditida</taxon>
        <taxon>Rhabditina</taxon>
        <taxon>Rhabditomorpha</taxon>
        <taxon>Rhabditoidea</taxon>
        <taxon>Rhabditidae</taxon>
        <taxon>Peloderinae</taxon>
        <taxon>Caenorhabditis</taxon>
    </lineage>
</organism>
<dbReference type="Proteomes" id="UP001152747">
    <property type="component" value="Unassembled WGS sequence"/>
</dbReference>
<evidence type="ECO:0000256" key="1">
    <source>
        <dbReference type="SAM" id="Phobius"/>
    </source>
</evidence>
<feature type="transmembrane region" description="Helical" evidence="1">
    <location>
        <begin position="213"/>
        <end position="230"/>
    </location>
</feature>
<keyword evidence="4" id="KW-1185">Reference proteome</keyword>
<keyword evidence="2" id="KW-0732">Signal</keyword>
<keyword evidence="1" id="KW-0812">Transmembrane</keyword>
<keyword evidence="1" id="KW-0472">Membrane</keyword>
<dbReference type="EMBL" id="CANHGI010000002">
    <property type="protein sequence ID" value="CAI5442276.1"/>
    <property type="molecule type" value="Genomic_DNA"/>
</dbReference>
<feature type="signal peptide" evidence="2">
    <location>
        <begin position="1"/>
        <end position="19"/>
    </location>
</feature>
<protein>
    <recommendedName>
        <fullName evidence="5">DOMON domain-containing protein</fullName>
    </recommendedName>
</protein>
<evidence type="ECO:0000313" key="4">
    <source>
        <dbReference type="Proteomes" id="UP001152747"/>
    </source>
</evidence>
<comment type="caution">
    <text evidence="3">The sequence shown here is derived from an EMBL/GenBank/DDBJ whole genome shotgun (WGS) entry which is preliminary data.</text>
</comment>
<feature type="chain" id="PRO_5040150471" description="DOMON domain-containing protein" evidence="2">
    <location>
        <begin position="20"/>
        <end position="233"/>
    </location>
</feature>
<evidence type="ECO:0008006" key="5">
    <source>
        <dbReference type="Google" id="ProtNLM"/>
    </source>
</evidence>
<sequence>MKLFIISILSIGIVFGSNATNKNRLQITGCLENSKQCLGYPDDCLGNQCKYTYSTIIQGDYMEVEILGDRVHENFYVAAAYSSDDKMGEDYVLFCARNSSREIVDKKNMGVGWNGERAKFSSKTANFIDHEMTKNLKVEYVEIKLDERDRFYCKFRHLVEPIRQLTNGTDKPTILMAVGLMMDGKLAYHANDRNALGQIDLGKKAPRRRSNSVSAFSIISNAIMMLTFIFKML</sequence>
<dbReference type="OrthoDB" id="5875258at2759"/>
<reference evidence="3" key="1">
    <citation type="submission" date="2022-11" db="EMBL/GenBank/DDBJ databases">
        <authorList>
            <person name="Kikuchi T."/>
        </authorList>
    </citation>
    <scope>NUCLEOTIDE SEQUENCE</scope>
    <source>
        <strain evidence="3">PS1010</strain>
    </source>
</reference>
<name>A0A9P1IC47_9PELO</name>
<dbReference type="AlphaFoldDB" id="A0A9P1IC47"/>
<gene>
    <name evidence="3" type="ORF">CAMP_LOCUS4913</name>
</gene>
<keyword evidence="1" id="KW-1133">Transmembrane helix</keyword>
<evidence type="ECO:0000256" key="2">
    <source>
        <dbReference type="SAM" id="SignalP"/>
    </source>
</evidence>
<proteinExistence type="predicted"/>
<evidence type="ECO:0000313" key="3">
    <source>
        <dbReference type="EMBL" id="CAI5442276.1"/>
    </source>
</evidence>